<sequence>MKIIHHSAASRGHANHGWLNTHHSFSFAGYYDPDRTNFGALRVLNDDEVAAGRGFGAHSHDNMEIISIPLEGDLEHQDNMGNTTVIRAGDIQVMSAGTGVVHSEKNRNRDRDVKFLQIWVIPNRRDVRPRYEQITMDSQREANAWNRVLGPEPGEGAVWIHQDAYFSIGRFASDTATTYSLNRPGHGVYFFILEGSATVEGQDVGHRDGLGIIDATTIKLTAGPAGVRILAMEVPMK</sequence>
<feature type="binding site" evidence="2">
    <location>
        <position position="58"/>
    </location>
    <ligand>
        <name>Fe cation</name>
        <dbReference type="ChEBI" id="CHEBI:24875"/>
    </ligand>
</feature>
<comment type="similarity">
    <text evidence="1 3">Belongs to the pirin family.</text>
</comment>
<keyword evidence="7" id="KW-1185">Reference proteome</keyword>
<dbReference type="RefSeq" id="WP_183496417.1">
    <property type="nucleotide sequence ID" value="NZ_JACIFF010000007.1"/>
</dbReference>
<dbReference type="Pfam" id="PF02678">
    <property type="entry name" value="Pirin"/>
    <property type="match status" value="1"/>
</dbReference>
<organism evidence="6 7">
    <name type="scientific">Neolewinella aquimaris</name>
    <dbReference type="NCBI Taxonomy" id="1835722"/>
    <lineage>
        <taxon>Bacteria</taxon>
        <taxon>Pseudomonadati</taxon>
        <taxon>Bacteroidota</taxon>
        <taxon>Saprospiria</taxon>
        <taxon>Saprospirales</taxon>
        <taxon>Lewinellaceae</taxon>
        <taxon>Neolewinella</taxon>
    </lineage>
</organism>
<name>A0A840E4S7_9BACT</name>
<dbReference type="Pfam" id="PF17954">
    <property type="entry name" value="Pirin_C_2"/>
    <property type="match status" value="1"/>
</dbReference>
<evidence type="ECO:0008006" key="8">
    <source>
        <dbReference type="Google" id="ProtNLM"/>
    </source>
</evidence>
<evidence type="ECO:0000256" key="1">
    <source>
        <dbReference type="ARBA" id="ARBA00008416"/>
    </source>
</evidence>
<accession>A0A840E4S7</accession>
<gene>
    <name evidence="6" type="ORF">GGR28_002811</name>
</gene>
<dbReference type="GO" id="GO:0046872">
    <property type="term" value="F:metal ion binding"/>
    <property type="evidence" value="ECO:0007669"/>
    <property type="project" value="UniProtKB-KW"/>
</dbReference>
<reference evidence="6 7" key="1">
    <citation type="submission" date="2020-08" db="EMBL/GenBank/DDBJ databases">
        <title>Genomic Encyclopedia of Type Strains, Phase IV (KMG-IV): sequencing the most valuable type-strain genomes for metagenomic binning, comparative biology and taxonomic classification.</title>
        <authorList>
            <person name="Goeker M."/>
        </authorList>
    </citation>
    <scope>NUCLEOTIDE SEQUENCE [LARGE SCALE GENOMIC DNA]</scope>
    <source>
        <strain evidence="6 7">DSM 105137</strain>
    </source>
</reference>
<comment type="caution">
    <text evidence="6">The sequence shown here is derived from an EMBL/GenBank/DDBJ whole genome shotgun (WGS) entry which is preliminary data.</text>
</comment>
<dbReference type="InterPro" id="IPR014710">
    <property type="entry name" value="RmlC-like_jellyroll"/>
</dbReference>
<comment type="cofactor">
    <cofactor evidence="2">
        <name>Fe cation</name>
        <dbReference type="ChEBI" id="CHEBI:24875"/>
    </cofactor>
    <text evidence="2">Binds 1 Fe cation per subunit.</text>
</comment>
<protein>
    <recommendedName>
        <fullName evidence="8">Pirin family protein</fullName>
    </recommendedName>
</protein>
<dbReference type="CDD" id="cd02910">
    <property type="entry name" value="cupin_Yhhw_N"/>
    <property type="match status" value="1"/>
</dbReference>
<feature type="binding site" evidence="2">
    <location>
        <position position="104"/>
    </location>
    <ligand>
        <name>Fe cation</name>
        <dbReference type="ChEBI" id="CHEBI:24875"/>
    </ligand>
</feature>
<dbReference type="InterPro" id="IPR012093">
    <property type="entry name" value="Pirin"/>
</dbReference>
<keyword evidence="2" id="KW-0408">Iron</keyword>
<evidence type="ECO:0000313" key="7">
    <source>
        <dbReference type="Proteomes" id="UP000576209"/>
    </source>
</evidence>
<dbReference type="EMBL" id="JACIFF010000007">
    <property type="protein sequence ID" value="MBB4080181.1"/>
    <property type="molecule type" value="Genomic_DNA"/>
</dbReference>
<dbReference type="Proteomes" id="UP000576209">
    <property type="component" value="Unassembled WGS sequence"/>
</dbReference>
<dbReference type="PIRSF" id="PIRSF006232">
    <property type="entry name" value="Pirin"/>
    <property type="match status" value="1"/>
</dbReference>
<feature type="binding site" evidence="2">
    <location>
        <position position="102"/>
    </location>
    <ligand>
        <name>Fe cation</name>
        <dbReference type="ChEBI" id="CHEBI:24875"/>
    </ligand>
</feature>
<dbReference type="InterPro" id="IPR003829">
    <property type="entry name" value="Pirin_N_dom"/>
</dbReference>
<evidence type="ECO:0000256" key="2">
    <source>
        <dbReference type="PIRSR" id="PIRSR006232-1"/>
    </source>
</evidence>
<evidence type="ECO:0000259" key="4">
    <source>
        <dbReference type="Pfam" id="PF02678"/>
    </source>
</evidence>
<dbReference type="Gene3D" id="2.60.120.10">
    <property type="entry name" value="Jelly Rolls"/>
    <property type="match status" value="2"/>
</dbReference>
<keyword evidence="2" id="KW-0479">Metal-binding</keyword>
<evidence type="ECO:0000259" key="5">
    <source>
        <dbReference type="Pfam" id="PF17954"/>
    </source>
</evidence>
<feature type="domain" description="Quercetin 2,3-dioxygenase C-terminal cupin" evidence="5">
    <location>
        <begin position="148"/>
        <end position="234"/>
    </location>
</feature>
<dbReference type="PANTHER" id="PTHR43212">
    <property type="entry name" value="QUERCETIN 2,3-DIOXYGENASE"/>
    <property type="match status" value="1"/>
</dbReference>
<dbReference type="PANTHER" id="PTHR43212:SF3">
    <property type="entry name" value="QUERCETIN 2,3-DIOXYGENASE"/>
    <property type="match status" value="1"/>
</dbReference>
<proteinExistence type="inferred from homology"/>
<feature type="binding site" evidence="2">
    <location>
        <position position="60"/>
    </location>
    <ligand>
        <name>Fe cation</name>
        <dbReference type="ChEBI" id="CHEBI:24875"/>
    </ligand>
</feature>
<dbReference type="InterPro" id="IPR011051">
    <property type="entry name" value="RmlC_Cupin_sf"/>
</dbReference>
<dbReference type="InterPro" id="IPR041602">
    <property type="entry name" value="Quercetinase_C"/>
</dbReference>
<evidence type="ECO:0000313" key="6">
    <source>
        <dbReference type="EMBL" id="MBB4080181.1"/>
    </source>
</evidence>
<dbReference type="SUPFAM" id="SSF51182">
    <property type="entry name" value="RmlC-like cupins"/>
    <property type="match status" value="1"/>
</dbReference>
<evidence type="ECO:0000256" key="3">
    <source>
        <dbReference type="RuleBase" id="RU003457"/>
    </source>
</evidence>
<feature type="domain" description="Pirin N-terminal" evidence="4">
    <location>
        <begin position="13"/>
        <end position="120"/>
    </location>
</feature>
<dbReference type="AlphaFoldDB" id="A0A840E4S7"/>